<reference evidence="2 3" key="1">
    <citation type="journal article" date="2012" name="Nat. Biotechnol.">
        <title>Draft genome sequence of pigeonpea (Cajanus cajan), an orphan legume crop of resource-poor farmers.</title>
        <authorList>
            <person name="Varshney R.K."/>
            <person name="Chen W."/>
            <person name="Li Y."/>
            <person name="Bharti A.K."/>
            <person name="Saxena R.K."/>
            <person name="Schlueter J.A."/>
            <person name="Donoghue M.T."/>
            <person name="Azam S."/>
            <person name="Fan G."/>
            <person name="Whaley A.M."/>
            <person name="Farmer A.D."/>
            <person name="Sheridan J."/>
            <person name="Iwata A."/>
            <person name="Tuteja R."/>
            <person name="Penmetsa R.V."/>
            <person name="Wu W."/>
            <person name="Upadhyaya H.D."/>
            <person name="Yang S.P."/>
            <person name="Shah T."/>
            <person name="Saxena K.B."/>
            <person name="Michael T."/>
            <person name="McCombie W.R."/>
            <person name="Yang B."/>
            <person name="Zhang G."/>
            <person name="Yang H."/>
            <person name="Wang J."/>
            <person name="Spillane C."/>
            <person name="Cook D.R."/>
            <person name="May G.D."/>
            <person name="Xu X."/>
            <person name="Jackson S.A."/>
        </authorList>
    </citation>
    <scope>NUCLEOTIDE SEQUENCE [LARGE SCALE GENOMIC DNA]</scope>
    <source>
        <strain evidence="3">cv. Asha</strain>
    </source>
</reference>
<organism evidence="2 3">
    <name type="scientific">Cajanus cajan</name>
    <name type="common">Pigeon pea</name>
    <name type="synonym">Cajanus indicus</name>
    <dbReference type="NCBI Taxonomy" id="3821"/>
    <lineage>
        <taxon>Eukaryota</taxon>
        <taxon>Viridiplantae</taxon>
        <taxon>Streptophyta</taxon>
        <taxon>Embryophyta</taxon>
        <taxon>Tracheophyta</taxon>
        <taxon>Spermatophyta</taxon>
        <taxon>Magnoliopsida</taxon>
        <taxon>eudicotyledons</taxon>
        <taxon>Gunneridae</taxon>
        <taxon>Pentapetalae</taxon>
        <taxon>rosids</taxon>
        <taxon>fabids</taxon>
        <taxon>Fabales</taxon>
        <taxon>Fabaceae</taxon>
        <taxon>Papilionoideae</taxon>
        <taxon>50 kb inversion clade</taxon>
        <taxon>NPAAA clade</taxon>
        <taxon>indigoferoid/millettioid clade</taxon>
        <taxon>Phaseoleae</taxon>
        <taxon>Cajanus</taxon>
    </lineage>
</organism>
<protein>
    <submittedName>
        <fullName evidence="2">Uncharacterized protein</fullName>
    </submittedName>
</protein>
<dbReference type="EMBL" id="CM003610">
    <property type="protein sequence ID" value="KYP62995.1"/>
    <property type="molecule type" value="Genomic_DNA"/>
</dbReference>
<name>A0A151T7I9_CAJCA</name>
<dbReference type="AlphaFoldDB" id="A0A151T7I9"/>
<feature type="chain" id="PRO_5007588952" evidence="1">
    <location>
        <begin position="22"/>
        <end position="107"/>
    </location>
</feature>
<feature type="signal peptide" evidence="1">
    <location>
        <begin position="1"/>
        <end position="21"/>
    </location>
</feature>
<accession>A0A151T7I9</accession>
<dbReference type="Proteomes" id="UP000075243">
    <property type="component" value="Chromosome 8"/>
</dbReference>
<keyword evidence="3" id="KW-1185">Reference proteome</keyword>
<evidence type="ECO:0000256" key="1">
    <source>
        <dbReference type="SAM" id="SignalP"/>
    </source>
</evidence>
<feature type="non-terminal residue" evidence="2">
    <location>
        <position position="1"/>
    </location>
</feature>
<evidence type="ECO:0000313" key="2">
    <source>
        <dbReference type="EMBL" id="KYP62995.1"/>
    </source>
</evidence>
<evidence type="ECO:0000313" key="3">
    <source>
        <dbReference type="Proteomes" id="UP000075243"/>
    </source>
</evidence>
<keyword evidence="1" id="KW-0732">Signal</keyword>
<dbReference type="Gramene" id="C.cajan_17051.t">
    <property type="protein sequence ID" value="C.cajan_17051.t"/>
    <property type="gene ID" value="C.cajan_17051"/>
</dbReference>
<proteinExistence type="predicted"/>
<sequence length="107" mass="11726">SSCTNLFLFFATITMPDKASAAISRTSYDFAFRNLTSSAMKPASPKAFLASSDFCHFPAKTLIEREREIKEEMSATACRRPETAVVDGCSSSILGLRANPFFPSKVM</sequence>
<gene>
    <name evidence="2" type="ORF">KK1_017555</name>
</gene>